<name>A0A972JJJ6_9GAMM</name>
<proteinExistence type="predicted"/>
<gene>
    <name evidence="2" type="ORF">HC757_08500</name>
</gene>
<keyword evidence="3" id="KW-1185">Reference proteome</keyword>
<evidence type="ECO:0000256" key="1">
    <source>
        <dbReference type="SAM" id="MobiDB-lite"/>
    </source>
</evidence>
<feature type="region of interest" description="Disordered" evidence="1">
    <location>
        <begin position="1"/>
        <end position="28"/>
    </location>
</feature>
<comment type="caution">
    <text evidence="2">The sequence shown here is derived from an EMBL/GenBank/DDBJ whole genome shotgun (WGS) entry which is preliminary data.</text>
</comment>
<reference evidence="2" key="1">
    <citation type="submission" date="2020-04" db="EMBL/GenBank/DDBJ databases">
        <title>Description of Shewanella salipaludis sp. nov., isolated from a salt marsh.</title>
        <authorList>
            <person name="Park S."/>
            <person name="Yoon J.-H."/>
        </authorList>
    </citation>
    <scope>NUCLEOTIDE SEQUENCE</scope>
    <source>
        <strain evidence="2">SHSM-M6</strain>
    </source>
</reference>
<evidence type="ECO:0000313" key="3">
    <source>
        <dbReference type="Proteomes" id="UP000737113"/>
    </source>
</evidence>
<accession>A0A972JJJ6</accession>
<dbReference type="EMBL" id="JAAXYH010000004">
    <property type="protein sequence ID" value="NMH65210.1"/>
    <property type="molecule type" value="Genomic_DNA"/>
</dbReference>
<sequence length="93" mass="9544">MLLSGVQAQALRDPTLPGTGAVAGSPPVAPQNDNLVLSSIVSSDASAFVVINDAIYSVGDVVQGVRIVAIDSRSVSLSDGRKLDLFHALADKQ</sequence>
<protein>
    <submittedName>
        <fullName evidence="2">General secretion pathway protein GspB</fullName>
    </submittedName>
</protein>
<dbReference type="Proteomes" id="UP000737113">
    <property type="component" value="Unassembled WGS sequence"/>
</dbReference>
<organism evidence="2 3">
    <name type="scientific">Shewanella salipaludis</name>
    <dbReference type="NCBI Taxonomy" id="2723052"/>
    <lineage>
        <taxon>Bacteria</taxon>
        <taxon>Pseudomonadati</taxon>
        <taxon>Pseudomonadota</taxon>
        <taxon>Gammaproteobacteria</taxon>
        <taxon>Alteromonadales</taxon>
        <taxon>Shewanellaceae</taxon>
        <taxon>Shewanella</taxon>
    </lineage>
</organism>
<dbReference type="AlphaFoldDB" id="A0A972JJJ6"/>
<evidence type="ECO:0000313" key="2">
    <source>
        <dbReference type="EMBL" id="NMH65210.1"/>
    </source>
</evidence>